<dbReference type="Proteomes" id="UP001044222">
    <property type="component" value="Chromosome 9"/>
</dbReference>
<dbReference type="AlphaFoldDB" id="A0A9D3RTA8"/>
<accession>A0A9D3RTA8</accession>
<sequence>MYPASAAATAAQAFAAANQALMLNARGSFGISPLAAPICANPEGDAFACGVHAAGQAVFSSPFSAVPVATRGRLQTYTQGILPVTFTRQASQNYCCLESGQIGNAALELQRSR</sequence>
<keyword evidence="2" id="KW-1185">Reference proteome</keyword>
<evidence type="ECO:0000313" key="1">
    <source>
        <dbReference type="EMBL" id="KAG5842130.1"/>
    </source>
</evidence>
<evidence type="ECO:0000313" key="2">
    <source>
        <dbReference type="Proteomes" id="UP001044222"/>
    </source>
</evidence>
<proteinExistence type="predicted"/>
<comment type="caution">
    <text evidence="1">The sequence shown here is derived from an EMBL/GenBank/DDBJ whole genome shotgun (WGS) entry which is preliminary data.</text>
</comment>
<gene>
    <name evidence="1" type="ORF">ANANG_G00174400</name>
</gene>
<dbReference type="EMBL" id="JAFIRN010000009">
    <property type="protein sequence ID" value="KAG5842130.1"/>
    <property type="molecule type" value="Genomic_DNA"/>
</dbReference>
<protein>
    <submittedName>
        <fullName evidence="1">Uncharacterized protein</fullName>
    </submittedName>
</protein>
<reference evidence="1" key="1">
    <citation type="submission" date="2021-01" db="EMBL/GenBank/DDBJ databases">
        <title>A chromosome-scale assembly of European eel, Anguilla anguilla.</title>
        <authorList>
            <person name="Henkel C."/>
            <person name="Jong-Raadsen S.A."/>
            <person name="Dufour S."/>
            <person name="Weltzien F.-A."/>
            <person name="Palstra A.P."/>
            <person name="Pelster B."/>
            <person name="Spaink H.P."/>
            <person name="Van Den Thillart G.E."/>
            <person name="Jansen H."/>
            <person name="Zahm M."/>
            <person name="Klopp C."/>
            <person name="Cedric C."/>
            <person name="Louis A."/>
            <person name="Berthelot C."/>
            <person name="Parey E."/>
            <person name="Roest Crollius H."/>
            <person name="Montfort J."/>
            <person name="Robinson-Rechavi M."/>
            <person name="Bucao C."/>
            <person name="Bouchez O."/>
            <person name="Gislard M."/>
            <person name="Lluch J."/>
            <person name="Milhes M."/>
            <person name="Lampietro C."/>
            <person name="Lopez Roques C."/>
            <person name="Donnadieu C."/>
            <person name="Braasch I."/>
            <person name="Desvignes T."/>
            <person name="Postlethwait J."/>
            <person name="Bobe J."/>
            <person name="Guiguen Y."/>
            <person name="Dirks R."/>
        </authorList>
    </citation>
    <scope>NUCLEOTIDE SEQUENCE</scope>
    <source>
        <strain evidence="1">Tag_6206</strain>
        <tissue evidence="1">Liver</tissue>
    </source>
</reference>
<organism evidence="1 2">
    <name type="scientific">Anguilla anguilla</name>
    <name type="common">European freshwater eel</name>
    <name type="synonym">Muraena anguilla</name>
    <dbReference type="NCBI Taxonomy" id="7936"/>
    <lineage>
        <taxon>Eukaryota</taxon>
        <taxon>Metazoa</taxon>
        <taxon>Chordata</taxon>
        <taxon>Craniata</taxon>
        <taxon>Vertebrata</taxon>
        <taxon>Euteleostomi</taxon>
        <taxon>Actinopterygii</taxon>
        <taxon>Neopterygii</taxon>
        <taxon>Teleostei</taxon>
        <taxon>Anguilliformes</taxon>
        <taxon>Anguillidae</taxon>
        <taxon>Anguilla</taxon>
    </lineage>
</organism>
<name>A0A9D3RTA8_ANGAN</name>